<dbReference type="PRINTS" id="PR00344">
    <property type="entry name" value="BCTRLSENSOR"/>
</dbReference>
<organism evidence="17 18">
    <name type="scientific">Saxibacter everestensis</name>
    <dbReference type="NCBI Taxonomy" id="2909229"/>
    <lineage>
        <taxon>Bacteria</taxon>
        <taxon>Bacillati</taxon>
        <taxon>Actinomycetota</taxon>
        <taxon>Actinomycetes</taxon>
        <taxon>Micrococcales</taxon>
        <taxon>Brevibacteriaceae</taxon>
        <taxon>Saxibacter</taxon>
    </lineage>
</organism>
<evidence type="ECO:0000256" key="10">
    <source>
        <dbReference type="ARBA" id="ARBA00022840"/>
    </source>
</evidence>
<proteinExistence type="predicted"/>
<dbReference type="InterPro" id="IPR005467">
    <property type="entry name" value="His_kinase_dom"/>
</dbReference>
<keyword evidence="10" id="KW-0067">ATP-binding</keyword>
<keyword evidence="18" id="KW-1185">Reference proteome</keyword>
<dbReference type="EMBL" id="CP090958">
    <property type="protein sequence ID" value="WGW11943.1"/>
    <property type="molecule type" value="Genomic_DNA"/>
</dbReference>
<keyword evidence="11 15" id="KW-1133">Transmembrane helix</keyword>
<evidence type="ECO:0000313" key="17">
    <source>
        <dbReference type="EMBL" id="WGW11943.1"/>
    </source>
</evidence>
<dbReference type="InterPro" id="IPR003594">
    <property type="entry name" value="HATPase_dom"/>
</dbReference>
<evidence type="ECO:0000256" key="14">
    <source>
        <dbReference type="SAM" id="MobiDB-lite"/>
    </source>
</evidence>
<dbReference type="InterPro" id="IPR016120">
    <property type="entry name" value="Sig_transdc_His_kin_SpoOB"/>
</dbReference>
<evidence type="ECO:0000256" key="6">
    <source>
        <dbReference type="ARBA" id="ARBA00022679"/>
    </source>
</evidence>
<dbReference type="PANTHER" id="PTHR43547:SF10">
    <property type="entry name" value="SENSOR HISTIDINE KINASE DCUS"/>
    <property type="match status" value="1"/>
</dbReference>
<evidence type="ECO:0000256" key="8">
    <source>
        <dbReference type="ARBA" id="ARBA00022741"/>
    </source>
</evidence>
<feature type="compositionally biased region" description="Basic and acidic residues" evidence="14">
    <location>
        <begin position="15"/>
        <end position="24"/>
    </location>
</feature>
<keyword evidence="7 15" id="KW-0812">Transmembrane</keyword>
<dbReference type="SMART" id="SM00387">
    <property type="entry name" value="HATPase_c"/>
    <property type="match status" value="1"/>
</dbReference>
<evidence type="ECO:0000256" key="2">
    <source>
        <dbReference type="ARBA" id="ARBA00004651"/>
    </source>
</evidence>
<dbReference type="Pfam" id="PF02518">
    <property type="entry name" value="HATPase_c"/>
    <property type="match status" value="1"/>
</dbReference>
<dbReference type="InterPro" id="IPR036890">
    <property type="entry name" value="HATPase_C_sf"/>
</dbReference>
<keyword evidence="6 17" id="KW-0808">Transferase</keyword>
<feature type="transmembrane region" description="Helical" evidence="15">
    <location>
        <begin position="206"/>
        <end position="226"/>
    </location>
</feature>
<evidence type="ECO:0000256" key="15">
    <source>
        <dbReference type="SAM" id="Phobius"/>
    </source>
</evidence>
<accession>A0ABY8QSP6</accession>
<name>A0ABY8QSP6_9MICO</name>
<evidence type="ECO:0000256" key="7">
    <source>
        <dbReference type="ARBA" id="ARBA00022692"/>
    </source>
</evidence>
<dbReference type="SUPFAM" id="SSF55785">
    <property type="entry name" value="PYP-like sensor domain (PAS domain)"/>
    <property type="match status" value="1"/>
</dbReference>
<dbReference type="SUPFAM" id="SSF103190">
    <property type="entry name" value="Sensory domain-like"/>
    <property type="match status" value="1"/>
</dbReference>
<keyword evidence="4" id="KW-1003">Cell membrane</keyword>
<keyword evidence="5" id="KW-0597">Phosphoprotein</keyword>
<gene>
    <name evidence="17" type="ORF">LWF01_17945</name>
</gene>
<evidence type="ECO:0000256" key="3">
    <source>
        <dbReference type="ARBA" id="ARBA00012438"/>
    </source>
</evidence>
<evidence type="ECO:0000256" key="5">
    <source>
        <dbReference type="ARBA" id="ARBA00022553"/>
    </source>
</evidence>
<comment type="subcellular location">
    <subcellularLocation>
        <location evidence="2">Cell membrane</location>
        <topology evidence="2">Multi-pass membrane protein</topology>
    </subcellularLocation>
</comment>
<keyword evidence="13 15" id="KW-0472">Membrane</keyword>
<dbReference type="Proteomes" id="UP001209083">
    <property type="component" value="Chromosome"/>
</dbReference>
<evidence type="ECO:0000256" key="12">
    <source>
        <dbReference type="ARBA" id="ARBA00023012"/>
    </source>
</evidence>
<dbReference type="CDD" id="cd18773">
    <property type="entry name" value="PDC1_HK_sensor"/>
    <property type="match status" value="1"/>
</dbReference>
<dbReference type="PROSITE" id="PS50109">
    <property type="entry name" value="HIS_KIN"/>
    <property type="match status" value="1"/>
</dbReference>
<protein>
    <recommendedName>
        <fullName evidence="3">histidine kinase</fullName>
        <ecNumber evidence="3">2.7.13.3</ecNumber>
    </recommendedName>
</protein>
<sequence length="599" mass="63615">MRLPVSNITDRTRKRADGVRDRAGRKLGDAGSVRRWLRGGSLAQRILAWHVVAVLVTVGVTLGLNYFDVRTQNVSDAEQRARAVVSTLADTPTVIEGVQEPDPAASLQPYAARISADNEMDFITIMDVDRTRFTHSNPEQIGRKFIGTIGPALEGETFTETYAGTLGPSVRAVAPVRDANGEIVALVAAGVTVQNIQADVWSRTPWILLAGGAVLTLGLIGSWLTIRSLRRVTGDFGADDLSRMFRYYQSVLHSVREGLLLVEPGKGVVLHNDEASRLLGMPAGTAQGAPIESLGLPQPLSELLLTGREASDELFFTDTRVLVVSQQVARQLDGGEIGRVVTLRDHTDLQALTGELDSARSFADSLRAQTHEFTNRLHTIVSMIELGAVDEAAAFAAQEVQAARGSGADLFASLGDPVVSALLVTKVAQGRERGVAVDVDLAGVSLPLDVESRELVTILGNLLDNAFESLGPAEVADGSARLVRVEMSSDQLGTQIEVSDSGAGIQDSDLPSIFDRGWSTKSDHGATIQGRGLGLTLVRQSVNRLNGSIEMDSAAGDDPVHGELTGACFTIWLPRVNGGDRVNGSDRVAGDNLLGGSGA</sequence>
<keyword evidence="8" id="KW-0547">Nucleotide-binding</keyword>
<dbReference type="InterPro" id="IPR004358">
    <property type="entry name" value="Sig_transdc_His_kin-like_C"/>
</dbReference>
<evidence type="ECO:0000256" key="13">
    <source>
        <dbReference type="ARBA" id="ARBA00023136"/>
    </source>
</evidence>
<evidence type="ECO:0000256" key="1">
    <source>
        <dbReference type="ARBA" id="ARBA00000085"/>
    </source>
</evidence>
<feature type="domain" description="Histidine kinase" evidence="16">
    <location>
        <begin position="431"/>
        <end position="577"/>
    </location>
</feature>
<dbReference type="Gene3D" id="3.30.450.20">
    <property type="entry name" value="PAS domain"/>
    <property type="match status" value="2"/>
</dbReference>
<dbReference type="Gene3D" id="3.30.565.10">
    <property type="entry name" value="Histidine kinase-like ATPase, C-terminal domain"/>
    <property type="match status" value="1"/>
</dbReference>
<reference evidence="17 18" key="1">
    <citation type="submission" date="2023-05" db="EMBL/GenBank/DDBJ databases">
        <title>Lithophilousrod everest ZFBP1038 complete genpme.</title>
        <authorList>
            <person name="Tian M."/>
        </authorList>
    </citation>
    <scope>NUCLEOTIDE SEQUENCE [LARGE SCALE GENOMIC DNA]</scope>
    <source>
        <strain evidence="17 18">ZFBP1038</strain>
    </source>
</reference>
<evidence type="ECO:0000313" key="18">
    <source>
        <dbReference type="Proteomes" id="UP001209083"/>
    </source>
</evidence>
<dbReference type="RefSeq" id="WP_349638739.1">
    <property type="nucleotide sequence ID" value="NZ_CP090958.1"/>
</dbReference>
<keyword evidence="9 17" id="KW-0418">Kinase</keyword>
<comment type="catalytic activity">
    <reaction evidence="1">
        <text>ATP + protein L-histidine = ADP + protein N-phospho-L-histidine.</text>
        <dbReference type="EC" id="2.7.13.3"/>
    </reaction>
</comment>
<feature type="transmembrane region" description="Helical" evidence="15">
    <location>
        <begin position="46"/>
        <end position="67"/>
    </location>
</feature>
<dbReference type="SUPFAM" id="SSF55890">
    <property type="entry name" value="Sporulation response regulatory protein Spo0B"/>
    <property type="match status" value="1"/>
</dbReference>
<dbReference type="GO" id="GO:0004673">
    <property type="term" value="F:protein histidine kinase activity"/>
    <property type="evidence" value="ECO:0007669"/>
    <property type="project" value="UniProtKB-EC"/>
</dbReference>
<dbReference type="SUPFAM" id="SSF55874">
    <property type="entry name" value="ATPase domain of HSP90 chaperone/DNA topoisomerase II/histidine kinase"/>
    <property type="match status" value="1"/>
</dbReference>
<evidence type="ECO:0000256" key="9">
    <source>
        <dbReference type="ARBA" id="ARBA00022777"/>
    </source>
</evidence>
<feature type="region of interest" description="Disordered" evidence="14">
    <location>
        <begin position="1"/>
        <end position="24"/>
    </location>
</feature>
<dbReference type="InterPro" id="IPR033463">
    <property type="entry name" value="sCache_3"/>
</dbReference>
<dbReference type="Pfam" id="PF17203">
    <property type="entry name" value="sCache_3_2"/>
    <property type="match status" value="1"/>
</dbReference>
<evidence type="ECO:0000259" key="16">
    <source>
        <dbReference type="PROSITE" id="PS50109"/>
    </source>
</evidence>
<evidence type="ECO:0000256" key="11">
    <source>
        <dbReference type="ARBA" id="ARBA00022989"/>
    </source>
</evidence>
<dbReference type="PANTHER" id="PTHR43547">
    <property type="entry name" value="TWO-COMPONENT HISTIDINE KINASE"/>
    <property type="match status" value="1"/>
</dbReference>
<keyword evidence="12" id="KW-0902">Two-component regulatory system</keyword>
<dbReference type="InterPro" id="IPR035965">
    <property type="entry name" value="PAS-like_dom_sf"/>
</dbReference>
<evidence type="ECO:0000256" key="4">
    <source>
        <dbReference type="ARBA" id="ARBA00022475"/>
    </source>
</evidence>
<dbReference type="InterPro" id="IPR029151">
    <property type="entry name" value="Sensor-like_sf"/>
</dbReference>
<dbReference type="EC" id="2.7.13.3" evidence="3"/>